<dbReference type="EMBL" id="BMJQ01000001">
    <property type="protein sequence ID" value="GGF00115.1"/>
    <property type="molecule type" value="Genomic_DNA"/>
</dbReference>
<dbReference type="InterPro" id="IPR040758">
    <property type="entry name" value="PrmC_N"/>
</dbReference>
<dbReference type="AlphaFoldDB" id="A0A8J3E2N7"/>
<feature type="binding site" evidence="4">
    <location>
        <begin position="201"/>
        <end position="204"/>
    </location>
    <ligand>
        <name>substrate</name>
    </ligand>
</feature>
<name>A0A8J3E2N7_9PROT</name>
<dbReference type="InterPro" id="IPR019874">
    <property type="entry name" value="RF_methyltr_PrmC"/>
</dbReference>
<dbReference type="PANTHER" id="PTHR18895">
    <property type="entry name" value="HEMK METHYLTRANSFERASE"/>
    <property type="match status" value="1"/>
</dbReference>
<evidence type="ECO:0000256" key="2">
    <source>
        <dbReference type="ARBA" id="ARBA00022679"/>
    </source>
</evidence>
<dbReference type="GO" id="GO:0003676">
    <property type="term" value="F:nucleic acid binding"/>
    <property type="evidence" value="ECO:0007669"/>
    <property type="project" value="InterPro"/>
</dbReference>
<proteinExistence type="inferred from homology"/>
<accession>A0A8J3E2N7</accession>
<comment type="function">
    <text evidence="4">Methylates the class 1 translation termination release factors RF1/PrfA and RF2/PrfB on the glutamine residue of the universally conserved GGQ motif.</text>
</comment>
<dbReference type="HAMAP" id="MF_02126">
    <property type="entry name" value="RF_methyltr_PrmC"/>
    <property type="match status" value="1"/>
</dbReference>
<dbReference type="PROSITE" id="PS00092">
    <property type="entry name" value="N6_MTASE"/>
    <property type="match status" value="1"/>
</dbReference>
<dbReference type="Proteomes" id="UP000646365">
    <property type="component" value="Unassembled WGS sequence"/>
</dbReference>
<evidence type="ECO:0000256" key="1">
    <source>
        <dbReference type="ARBA" id="ARBA00022603"/>
    </source>
</evidence>
<evidence type="ECO:0000256" key="3">
    <source>
        <dbReference type="ARBA" id="ARBA00022691"/>
    </source>
</evidence>
<dbReference type="Gene3D" id="3.40.50.150">
    <property type="entry name" value="Vaccinia Virus protein VP39"/>
    <property type="match status" value="1"/>
</dbReference>
<dbReference type="InterPro" id="IPR004556">
    <property type="entry name" value="HemK-like"/>
</dbReference>
<dbReference type="InterPro" id="IPR002052">
    <property type="entry name" value="DNA_methylase_N6_adenine_CS"/>
</dbReference>
<sequence length="296" mass="30343">MTAPEPGSGIEIGTLIAAAAARLKAAGIEAPAREARLLLGHATGLTTGRIVAYPEQIVTPTLIAAFEQLVDRRARREPVSRILGHREFWSLDFIVTPATLDPRPDSETIVEAALDRVPDRNAALTLIDFGTGTGCLLLALLSELPRGFGIGIDRSEDAARLAAANAAALGLAARARFIVGDWADALGVGALAGGVDLIVANPPYIPESDIAGLAPEVRDHDPLGALAGGADGLAPYRILAPAAARLLKPGGHVVFEIGQGQAAAVGDLATAAGLVPCEERADLGGIVRAVVLRKAG</sequence>
<dbReference type="SUPFAM" id="SSF53335">
    <property type="entry name" value="S-adenosyl-L-methionine-dependent methyltransferases"/>
    <property type="match status" value="1"/>
</dbReference>
<dbReference type="GO" id="GO:0032259">
    <property type="term" value="P:methylation"/>
    <property type="evidence" value="ECO:0007669"/>
    <property type="project" value="UniProtKB-KW"/>
</dbReference>
<evidence type="ECO:0000259" key="6">
    <source>
        <dbReference type="Pfam" id="PF17827"/>
    </source>
</evidence>
<comment type="catalytic activity">
    <reaction evidence="4">
        <text>L-glutaminyl-[peptide chain release factor] + S-adenosyl-L-methionine = N(5)-methyl-L-glutaminyl-[peptide chain release factor] + S-adenosyl-L-homocysteine + H(+)</text>
        <dbReference type="Rhea" id="RHEA:42896"/>
        <dbReference type="Rhea" id="RHEA-COMP:10271"/>
        <dbReference type="Rhea" id="RHEA-COMP:10272"/>
        <dbReference type="ChEBI" id="CHEBI:15378"/>
        <dbReference type="ChEBI" id="CHEBI:30011"/>
        <dbReference type="ChEBI" id="CHEBI:57856"/>
        <dbReference type="ChEBI" id="CHEBI:59789"/>
        <dbReference type="ChEBI" id="CHEBI:61891"/>
        <dbReference type="EC" id="2.1.1.297"/>
    </reaction>
</comment>
<keyword evidence="2 4" id="KW-0808">Transferase</keyword>
<evidence type="ECO:0000256" key="4">
    <source>
        <dbReference type="HAMAP-Rule" id="MF_02126"/>
    </source>
</evidence>
<dbReference type="Pfam" id="PF17827">
    <property type="entry name" value="PrmC_N"/>
    <property type="match status" value="1"/>
</dbReference>
<dbReference type="NCBIfam" id="TIGR00536">
    <property type="entry name" value="hemK_fam"/>
    <property type="match status" value="1"/>
</dbReference>
<dbReference type="InterPro" id="IPR050320">
    <property type="entry name" value="N5-glutamine_MTase"/>
</dbReference>
<protein>
    <recommendedName>
        <fullName evidence="4">Release factor glutamine methyltransferase</fullName>
        <shortName evidence="4">RF MTase</shortName>
        <ecNumber evidence="4">2.1.1.297</ecNumber>
    </recommendedName>
    <alternativeName>
        <fullName evidence="4">N5-glutamine methyltransferase PrmC</fullName>
    </alternativeName>
    <alternativeName>
        <fullName evidence="4">Protein-(glutamine-N5) MTase PrmC</fullName>
    </alternativeName>
    <alternativeName>
        <fullName evidence="4">Protein-glutamine N-methyltransferase PrmC</fullName>
    </alternativeName>
</protein>
<dbReference type="PANTHER" id="PTHR18895:SF74">
    <property type="entry name" value="MTRF1L RELEASE FACTOR GLUTAMINE METHYLTRANSFERASE"/>
    <property type="match status" value="1"/>
</dbReference>
<organism evidence="7 8">
    <name type="scientific">Aliidongia dinghuensis</name>
    <dbReference type="NCBI Taxonomy" id="1867774"/>
    <lineage>
        <taxon>Bacteria</taxon>
        <taxon>Pseudomonadati</taxon>
        <taxon>Pseudomonadota</taxon>
        <taxon>Alphaproteobacteria</taxon>
        <taxon>Rhodospirillales</taxon>
        <taxon>Dongiaceae</taxon>
        <taxon>Aliidongia</taxon>
    </lineage>
</organism>
<dbReference type="GO" id="GO:0102559">
    <property type="term" value="F:peptide chain release factor N(5)-glutamine methyltransferase activity"/>
    <property type="evidence" value="ECO:0007669"/>
    <property type="project" value="UniProtKB-EC"/>
</dbReference>
<evidence type="ECO:0000313" key="8">
    <source>
        <dbReference type="Proteomes" id="UP000646365"/>
    </source>
</evidence>
<feature type="domain" description="Release factor glutamine methyltransferase N-terminal" evidence="6">
    <location>
        <begin position="15"/>
        <end position="84"/>
    </location>
</feature>
<feature type="binding site" evidence="4">
    <location>
        <begin position="130"/>
        <end position="134"/>
    </location>
    <ligand>
        <name>S-adenosyl-L-methionine</name>
        <dbReference type="ChEBI" id="CHEBI:59789"/>
    </ligand>
</feature>
<evidence type="ECO:0000313" key="7">
    <source>
        <dbReference type="EMBL" id="GGF00115.1"/>
    </source>
</evidence>
<comment type="similarity">
    <text evidence="4">Belongs to the protein N5-glutamine methyltransferase family. PrmC subfamily.</text>
</comment>
<feature type="binding site" evidence="4">
    <location>
        <position position="153"/>
    </location>
    <ligand>
        <name>S-adenosyl-L-methionine</name>
        <dbReference type="ChEBI" id="CHEBI:59789"/>
    </ligand>
</feature>
<feature type="binding site" evidence="4">
    <location>
        <position position="201"/>
    </location>
    <ligand>
        <name>S-adenosyl-L-methionine</name>
        <dbReference type="ChEBI" id="CHEBI:59789"/>
    </ligand>
</feature>
<feature type="domain" description="Methyltransferase" evidence="5">
    <location>
        <begin position="122"/>
        <end position="255"/>
    </location>
</feature>
<reference evidence="7" key="1">
    <citation type="journal article" date="2014" name="Int. J. Syst. Evol. Microbiol.">
        <title>Complete genome sequence of Corynebacterium casei LMG S-19264T (=DSM 44701T), isolated from a smear-ripened cheese.</title>
        <authorList>
            <consortium name="US DOE Joint Genome Institute (JGI-PGF)"/>
            <person name="Walter F."/>
            <person name="Albersmeier A."/>
            <person name="Kalinowski J."/>
            <person name="Ruckert C."/>
        </authorList>
    </citation>
    <scope>NUCLEOTIDE SEQUENCE</scope>
    <source>
        <strain evidence="7">CGMCC 1.15725</strain>
    </source>
</reference>
<gene>
    <name evidence="4 7" type="primary">prmC</name>
    <name evidence="7" type="ORF">GCM10011611_02110</name>
</gene>
<dbReference type="EC" id="2.1.1.297" evidence="4"/>
<keyword evidence="3 4" id="KW-0949">S-adenosyl-L-methionine</keyword>
<dbReference type="NCBIfam" id="TIGR03534">
    <property type="entry name" value="RF_mod_PrmC"/>
    <property type="match status" value="1"/>
</dbReference>
<evidence type="ECO:0000259" key="5">
    <source>
        <dbReference type="Pfam" id="PF13847"/>
    </source>
</evidence>
<keyword evidence="1 4" id="KW-0489">Methyltransferase</keyword>
<dbReference type="Pfam" id="PF13847">
    <property type="entry name" value="Methyltransf_31"/>
    <property type="match status" value="1"/>
</dbReference>
<comment type="caution">
    <text evidence="7">The sequence shown here is derived from an EMBL/GenBank/DDBJ whole genome shotgun (WGS) entry which is preliminary data.</text>
</comment>
<dbReference type="InterPro" id="IPR025714">
    <property type="entry name" value="Methyltranfer_dom"/>
</dbReference>
<dbReference type="RefSeq" id="WP_229743402.1">
    <property type="nucleotide sequence ID" value="NZ_BMJQ01000001.1"/>
</dbReference>
<reference evidence="7" key="2">
    <citation type="submission" date="2020-09" db="EMBL/GenBank/DDBJ databases">
        <authorList>
            <person name="Sun Q."/>
            <person name="Zhou Y."/>
        </authorList>
    </citation>
    <scope>NUCLEOTIDE SEQUENCE</scope>
    <source>
        <strain evidence="7">CGMCC 1.15725</strain>
    </source>
</reference>
<feature type="binding site" evidence="4">
    <location>
        <position position="182"/>
    </location>
    <ligand>
        <name>S-adenosyl-L-methionine</name>
        <dbReference type="ChEBI" id="CHEBI:59789"/>
    </ligand>
</feature>
<keyword evidence="8" id="KW-1185">Reference proteome</keyword>
<dbReference type="Gene3D" id="1.10.8.10">
    <property type="entry name" value="DNA helicase RuvA subunit, C-terminal domain"/>
    <property type="match status" value="1"/>
</dbReference>
<dbReference type="InterPro" id="IPR029063">
    <property type="entry name" value="SAM-dependent_MTases_sf"/>
</dbReference>